<dbReference type="OrthoDB" id="7298659at2"/>
<keyword evidence="2" id="KW-0802">TPR repeat</keyword>
<dbReference type="SMART" id="SM00448">
    <property type="entry name" value="REC"/>
    <property type="match status" value="1"/>
</dbReference>
<dbReference type="RefSeq" id="WP_106758459.1">
    <property type="nucleotide sequence ID" value="NZ_PXWF02000245.1"/>
</dbReference>
<dbReference type="SUPFAM" id="SSF48452">
    <property type="entry name" value="TPR-like"/>
    <property type="match status" value="2"/>
</dbReference>
<dbReference type="PANTHER" id="PTHR43228:SF1">
    <property type="entry name" value="TWO-COMPONENT RESPONSE REGULATOR ARR22"/>
    <property type="match status" value="1"/>
</dbReference>
<feature type="domain" description="Response regulatory" evidence="3">
    <location>
        <begin position="22"/>
        <end position="141"/>
    </location>
</feature>
<gene>
    <name evidence="4" type="ORF">C7C56_016455</name>
</gene>
<dbReference type="SMART" id="SM00028">
    <property type="entry name" value="TPR"/>
    <property type="match status" value="5"/>
</dbReference>
<dbReference type="Pfam" id="PF00072">
    <property type="entry name" value="Response_reg"/>
    <property type="match status" value="1"/>
</dbReference>
<evidence type="ECO:0000256" key="2">
    <source>
        <dbReference type="PROSITE-ProRule" id="PRU00339"/>
    </source>
</evidence>
<sequence>MSGHGLLNEARQSDRTHWLHKRYLIVDDLASLRDVLRASLQKLGATTIDYASSGREAIALLIKKRFDVVLCACHLGEGSDGQQVLEEARARELLLPSGVWVMLSPEQNTESIMGVAEQQPDAYLIMPLTERDVIARLALIWQTKRLFKPIDAAFAEKDYRGAADECETQIAANLPHETELLRLKASLLLKGGEAEMARQCFERVLLGRGYQWARAGLAKIRMANGEFEQACQMFQSVIAENRLYIEAYDQLAIAHQNMGRSRQACDVLERATILSPNSVARQRSLGQVSLKLGLMNLAERAFRKCIAVGQHSIMKSPDAYLGLARVCGLKNDPQEAMRLLTTARSDFAGDGIELRVKIAEGLVHHESGNAPGARLVGEELEHMLRRGAQRPDMVSCIEMASLMLAVGLREAAVEQLRYITRNNHDNSSLIEEVQRVFERASMRGEGEALIAAARKEATDLMNRGVLLWKTGKALEALAWMRNARTVLPDNLRILFNAAQILVSHLQQSGFDQELANEAGEILMHVDRIAPGQRRFSLLMDQLAKVVPLTPTKGEGQVVA</sequence>
<dbReference type="InterPro" id="IPR052048">
    <property type="entry name" value="ST_Response_Regulator"/>
</dbReference>
<dbReference type="Pfam" id="PF13174">
    <property type="entry name" value="TPR_6"/>
    <property type="match status" value="1"/>
</dbReference>
<dbReference type="InterPro" id="IPR019734">
    <property type="entry name" value="TPR_rpt"/>
</dbReference>
<comment type="caution">
    <text evidence="1">Lacks conserved residue(s) required for the propagation of feature annotation.</text>
</comment>
<dbReference type="PROSITE" id="PS50110">
    <property type="entry name" value="RESPONSE_REGULATORY"/>
    <property type="match status" value="1"/>
</dbReference>
<keyword evidence="5" id="KW-1185">Reference proteome</keyword>
<reference evidence="4 5" key="1">
    <citation type="submission" date="2018-04" db="EMBL/GenBank/DDBJ databases">
        <title>Massilia violaceinigra sp. nov., a novel purple-pigmented bacterium isolated from Tianshan glacier, Xinjiang, China.</title>
        <authorList>
            <person name="Wang H."/>
        </authorList>
    </citation>
    <scope>NUCLEOTIDE SEQUENCE [LARGE SCALE GENOMIC DNA]</scope>
    <source>
        <strain evidence="4 5">B448-2</strain>
    </source>
</reference>
<organism evidence="4 5">
    <name type="scientific">Massilia glaciei</name>
    <dbReference type="NCBI Taxonomy" id="1524097"/>
    <lineage>
        <taxon>Bacteria</taxon>
        <taxon>Pseudomonadati</taxon>
        <taxon>Pseudomonadota</taxon>
        <taxon>Betaproteobacteria</taxon>
        <taxon>Burkholderiales</taxon>
        <taxon>Oxalobacteraceae</taxon>
        <taxon>Telluria group</taxon>
        <taxon>Massilia</taxon>
    </lineage>
</organism>
<dbReference type="AlphaFoldDB" id="A0A2U2HII7"/>
<dbReference type="GO" id="GO:0000160">
    <property type="term" value="P:phosphorelay signal transduction system"/>
    <property type="evidence" value="ECO:0007669"/>
    <property type="project" value="InterPro"/>
</dbReference>
<dbReference type="Proteomes" id="UP000241421">
    <property type="component" value="Unassembled WGS sequence"/>
</dbReference>
<feature type="repeat" description="TPR" evidence="2">
    <location>
        <begin position="245"/>
        <end position="278"/>
    </location>
</feature>
<evidence type="ECO:0000259" key="3">
    <source>
        <dbReference type="PROSITE" id="PS50110"/>
    </source>
</evidence>
<accession>A0A2U2HII7</accession>
<evidence type="ECO:0000256" key="1">
    <source>
        <dbReference type="PROSITE-ProRule" id="PRU00169"/>
    </source>
</evidence>
<dbReference type="Gene3D" id="1.25.40.10">
    <property type="entry name" value="Tetratricopeptide repeat domain"/>
    <property type="match status" value="2"/>
</dbReference>
<dbReference type="InterPro" id="IPR011990">
    <property type="entry name" value="TPR-like_helical_dom_sf"/>
</dbReference>
<dbReference type="InterPro" id="IPR001789">
    <property type="entry name" value="Sig_transdc_resp-reg_receiver"/>
</dbReference>
<dbReference type="Gene3D" id="3.40.50.2300">
    <property type="match status" value="1"/>
</dbReference>
<dbReference type="SUPFAM" id="SSF52172">
    <property type="entry name" value="CheY-like"/>
    <property type="match status" value="1"/>
</dbReference>
<proteinExistence type="predicted"/>
<evidence type="ECO:0000313" key="4">
    <source>
        <dbReference type="EMBL" id="PWF46108.1"/>
    </source>
</evidence>
<dbReference type="PROSITE" id="PS50005">
    <property type="entry name" value="TPR"/>
    <property type="match status" value="1"/>
</dbReference>
<name>A0A2U2HII7_9BURK</name>
<dbReference type="PANTHER" id="PTHR43228">
    <property type="entry name" value="TWO-COMPONENT RESPONSE REGULATOR"/>
    <property type="match status" value="1"/>
</dbReference>
<evidence type="ECO:0000313" key="5">
    <source>
        <dbReference type="Proteomes" id="UP000241421"/>
    </source>
</evidence>
<dbReference type="EMBL" id="PXWF02000245">
    <property type="protein sequence ID" value="PWF46108.1"/>
    <property type="molecule type" value="Genomic_DNA"/>
</dbReference>
<dbReference type="InterPro" id="IPR011006">
    <property type="entry name" value="CheY-like_superfamily"/>
</dbReference>
<protein>
    <submittedName>
        <fullName evidence="4">Response regulator</fullName>
    </submittedName>
</protein>
<comment type="caution">
    <text evidence="4">The sequence shown here is derived from an EMBL/GenBank/DDBJ whole genome shotgun (WGS) entry which is preliminary data.</text>
</comment>